<name>A0A2R6W4D9_MARPO</name>
<feature type="region of interest" description="Disordered" evidence="1">
    <location>
        <begin position="66"/>
        <end position="86"/>
    </location>
</feature>
<dbReference type="Proteomes" id="UP000244005">
    <property type="component" value="Unassembled WGS sequence"/>
</dbReference>
<evidence type="ECO:0000313" key="3">
    <source>
        <dbReference type="Proteomes" id="UP000244005"/>
    </source>
</evidence>
<evidence type="ECO:0000256" key="1">
    <source>
        <dbReference type="SAM" id="MobiDB-lite"/>
    </source>
</evidence>
<gene>
    <name evidence="2" type="ORF">MARPO_0156s0025</name>
</gene>
<proteinExistence type="predicted"/>
<evidence type="ECO:0000313" key="2">
    <source>
        <dbReference type="EMBL" id="PTQ28728.1"/>
    </source>
</evidence>
<dbReference type="AlphaFoldDB" id="A0A2R6W4D9"/>
<keyword evidence="3" id="KW-1185">Reference proteome</keyword>
<sequence length="86" mass="9417">MPKKFFPVAASTAQLPPLLERNRDRIELQPHDLIERFRAIDGGRVNALDGRACSFIHSWSIAPDVASDGGEGRPLKWKASPVGPAL</sequence>
<dbReference type="EMBL" id="KZ772826">
    <property type="protein sequence ID" value="PTQ28728.1"/>
    <property type="molecule type" value="Genomic_DNA"/>
</dbReference>
<reference evidence="3" key="1">
    <citation type="journal article" date="2017" name="Cell">
        <title>Insights into land plant evolution garnered from the Marchantia polymorpha genome.</title>
        <authorList>
            <person name="Bowman J.L."/>
            <person name="Kohchi T."/>
            <person name="Yamato K.T."/>
            <person name="Jenkins J."/>
            <person name="Shu S."/>
            <person name="Ishizaki K."/>
            <person name="Yamaoka S."/>
            <person name="Nishihama R."/>
            <person name="Nakamura Y."/>
            <person name="Berger F."/>
            <person name="Adam C."/>
            <person name="Aki S.S."/>
            <person name="Althoff F."/>
            <person name="Araki T."/>
            <person name="Arteaga-Vazquez M.A."/>
            <person name="Balasubrmanian S."/>
            <person name="Barry K."/>
            <person name="Bauer D."/>
            <person name="Boehm C.R."/>
            <person name="Briginshaw L."/>
            <person name="Caballero-Perez J."/>
            <person name="Catarino B."/>
            <person name="Chen F."/>
            <person name="Chiyoda S."/>
            <person name="Chovatia M."/>
            <person name="Davies K.M."/>
            <person name="Delmans M."/>
            <person name="Demura T."/>
            <person name="Dierschke T."/>
            <person name="Dolan L."/>
            <person name="Dorantes-Acosta A.E."/>
            <person name="Eklund D.M."/>
            <person name="Florent S.N."/>
            <person name="Flores-Sandoval E."/>
            <person name="Fujiyama A."/>
            <person name="Fukuzawa H."/>
            <person name="Galik B."/>
            <person name="Grimanelli D."/>
            <person name="Grimwood J."/>
            <person name="Grossniklaus U."/>
            <person name="Hamada T."/>
            <person name="Haseloff J."/>
            <person name="Hetherington A.J."/>
            <person name="Higo A."/>
            <person name="Hirakawa Y."/>
            <person name="Hundley H.N."/>
            <person name="Ikeda Y."/>
            <person name="Inoue K."/>
            <person name="Inoue S.I."/>
            <person name="Ishida S."/>
            <person name="Jia Q."/>
            <person name="Kakita M."/>
            <person name="Kanazawa T."/>
            <person name="Kawai Y."/>
            <person name="Kawashima T."/>
            <person name="Kennedy M."/>
            <person name="Kinose K."/>
            <person name="Kinoshita T."/>
            <person name="Kohara Y."/>
            <person name="Koide E."/>
            <person name="Komatsu K."/>
            <person name="Kopischke S."/>
            <person name="Kubo M."/>
            <person name="Kyozuka J."/>
            <person name="Lagercrantz U."/>
            <person name="Lin S.S."/>
            <person name="Lindquist E."/>
            <person name="Lipzen A.M."/>
            <person name="Lu C.W."/>
            <person name="De Luna E."/>
            <person name="Martienssen R.A."/>
            <person name="Minamino N."/>
            <person name="Mizutani M."/>
            <person name="Mizutani M."/>
            <person name="Mochizuki N."/>
            <person name="Monte I."/>
            <person name="Mosher R."/>
            <person name="Nagasaki H."/>
            <person name="Nakagami H."/>
            <person name="Naramoto S."/>
            <person name="Nishitani K."/>
            <person name="Ohtani M."/>
            <person name="Okamoto T."/>
            <person name="Okumura M."/>
            <person name="Phillips J."/>
            <person name="Pollak B."/>
            <person name="Reinders A."/>
            <person name="Rovekamp M."/>
            <person name="Sano R."/>
            <person name="Sawa S."/>
            <person name="Schmid M.W."/>
            <person name="Shirakawa M."/>
            <person name="Solano R."/>
            <person name="Spunde A."/>
            <person name="Suetsugu N."/>
            <person name="Sugano S."/>
            <person name="Sugiyama A."/>
            <person name="Sun R."/>
            <person name="Suzuki Y."/>
            <person name="Takenaka M."/>
            <person name="Takezawa D."/>
            <person name="Tomogane H."/>
            <person name="Tsuzuki M."/>
            <person name="Ueda T."/>
            <person name="Umeda M."/>
            <person name="Ward J.M."/>
            <person name="Watanabe Y."/>
            <person name="Yazaki K."/>
            <person name="Yokoyama R."/>
            <person name="Yoshitake Y."/>
            <person name="Yotsui I."/>
            <person name="Zachgo S."/>
            <person name="Schmutz J."/>
        </authorList>
    </citation>
    <scope>NUCLEOTIDE SEQUENCE [LARGE SCALE GENOMIC DNA]</scope>
    <source>
        <strain evidence="3">Tak-1</strain>
    </source>
</reference>
<dbReference type="Gramene" id="Mp7g09590.1">
    <property type="protein sequence ID" value="Mp7g09590.1.cds1"/>
    <property type="gene ID" value="Mp7g09590"/>
</dbReference>
<protein>
    <submittedName>
        <fullName evidence="2">Uncharacterized protein</fullName>
    </submittedName>
</protein>
<accession>A0A2R6W4D9</accession>
<organism evidence="2 3">
    <name type="scientific">Marchantia polymorpha</name>
    <name type="common">Common liverwort</name>
    <name type="synonym">Marchantia aquatica</name>
    <dbReference type="NCBI Taxonomy" id="3197"/>
    <lineage>
        <taxon>Eukaryota</taxon>
        <taxon>Viridiplantae</taxon>
        <taxon>Streptophyta</taxon>
        <taxon>Embryophyta</taxon>
        <taxon>Marchantiophyta</taxon>
        <taxon>Marchantiopsida</taxon>
        <taxon>Marchantiidae</taxon>
        <taxon>Marchantiales</taxon>
        <taxon>Marchantiaceae</taxon>
        <taxon>Marchantia</taxon>
    </lineage>
</organism>